<dbReference type="AlphaFoldDB" id="A0A9W9ZLR2"/>
<dbReference type="EMBL" id="MU825896">
    <property type="protein sequence ID" value="KAJ7383635.1"/>
    <property type="molecule type" value="Genomic_DNA"/>
</dbReference>
<proteinExistence type="predicted"/>
<reference evidence="2" key="1">
    <citation type="submission" date="2023-01" db="EMBL/GenBank/DDBJ databases">
        <title>Genome assembly of the deep-sea coral Lophelia pertusa.</title>
        <authorList>
            <person name="Herrera S."/>
            <person name="Cordes E."/>
        </authorList>
    </citation>
    <scope>NUCLEOTIDE SEQUENCE</scope>
    <source>
        <strain evidence="2">USNM1676648</strain>
        <tissue evidence="2">Polyp</tissue>
    </source>
</reference>
<keyword evidence="1" id="KW-0472">Membrane</keyword>
<feature type="transmembrane region" description="Helical" evidence="1">
    <location>
        <begin position="6"/>
        <end position="24"/>
    </location>
</feature>
<keyword evidence="1" id="KW-1133">Transmembrane helix</keyword>
<comment type="caution">
    <text evidence="2">The sequence shown here is derived from an EMBL/GenBank/DDBJ whole genome shotgun (WGS) entry which is preliminary data.</text>
</comment>
<name>A0A9W9ZLR2_9CNID</name>
<evidence type="ECO:0000313" key="2">
    <source>
        <dbReference type="EMBL" id="KAJ7383635.1"/>
    </source>
</evidence>
<gene>
    <name evidence="2" type="ORF">OS493_026821</name>
</gene>
<sequence>MNTELAFLVFILYFVLFLDLYNSFTKRLNGKDDNSSKKSWLSRKNHYRDSTDEVTRNNLFTRESNDFEIEMETTLRPDVLHRHRTMRLRSTSNLPQKTRSWGSS</sequence>
<accession>A0A9W9ZLR2</accession>
<keyword evidence="3" id="KW-1185">Reference proteome</keyword>
<evidence type="ECO:0000256" key="1">
    <source>
        <dbReference type="SAM" id="Phobius"/>
    </source>
</evidence>
<protein>
    <submittedName>
        <fullName evidence="2">Uncharacterized protein</fullName>
    </submittedName>
</protein>
<dbReference type="Proteomes" id="UP001163046">
    <property type="component" value="Unassembled WGS sequence"/>
</dbReference>
<evidence type="ECO:0000313" key="3">
    <source>
        <dbReference type="Proteomes" id="UP001163046"/>
    </source>
</evidence>
<keyword evidence="1" id="KW-0812">Transmembrane</keyword>
<organism evidence="2 3">
    <name type="scientific">Desmophyllum pertusum</name>
    <dbReference type="NCBI Taxonomy" id="174260"/>
    <lineage>
        <taxon>Eukaryota</taxon>
        <taxon>Metazoa</taxon>
        <taxon>Cnidaria</taxon>
        <taxon>Anthozoa</taxon>
        <taxon>Hexacorallia</taxon>
        <taxon>Scleractinia</taxon>
        <taxon>Caryophylliina</taxon>
        <taxon>Caryophylliidae</taxon>
        <taxon>Desmophyllum</taxon>
    </lineage>
</organism>